<dbReference type="Proteomes" id="UP000002630">
    <property type="component" value="Linkage Group LG18"/>
</dbReference>
<dbReference type="EMBL" id="FN648652">
    <property type="protein sequence ID" value="CBJ26783.1"/>
    <property type="molecule type" value="Genomic_DNA"/>
</dbReference>
<dbReference type="GO" id="GO:0019853">
    <property type="term" value="P:L-ascorbic acid biosynthetic process"/>
    <property type="evidence" value="ECO:0007669"/>
    <property type="project" value="TreeGrafter"/>
</dbReference>
<feature type="active site" description="Proton donor/acceptor" evidence="2">
    <location>
        <position position="217"/>
    </location>
</feature>
<feature type="binding site" evidence="3">
    <location>
        <position position="132"/>
    </location>
    <ligand>
        <name>substrate</name>
    </ligand>
</feature>
<feature type="binding site" evidence="3">
    <location>
        <position position="4"/>
    </location>
    <ligand>
        <name>a divalent metal cation</name>
        <dbReference type="ChEBI" id="CHEBI:60240"/>
    </ligand>
</feature>
<organism evidence="5 6">
    <name type="scientific">Ectocarpus siliculosus</name>
    <name type="common">Brown alga</name>
    <name type="synonym">Conferva siliculosa</name>
    <dbReference type="NCBI Taxonomy" id="2880"/>
    <lineage>
        <taxon>Eukaryota</taxon>
        <taxon>Sar</taxon>
        <taxon>Stramenopiles</taxon>
        <taxon>Ochrophyta</taxon>
        <taxon>PX clade</taxon>
        <taxon>Phaeophyceae</taxon>
        <taxon>Ectocarpales</taxon>
        <taxon>Ectocarpaceae</taxon>
        <taxon>Ectocarpus</taxon>
    </lineage>
</organism>
<evidence type="ECO:0000256" key="2">
    <source>
        <dbReference type="PIRSR" id="PIRSR605511-1"/>
    </source>
</evidence>
<dbReference type="InParanoid" id="D7G1H5"/>
<dbReference type="InterPro" id="IPR011042">
    <property type="entry name" value="6-blade_b-propeller_TolB-like"/>
</dbReference>
<dbReference type="OMA" id="WAGTMRY"/>
<accession>D7G1H5</accession>
<keyword evidence="3" id="KW-0862">Zinc</keyword>
<dbReference type="PANTHER" id="PTHR10907">
    <property type="entry name" value="REGUCALCIN"/>
    <property type="match status" value="1"/>
</dbReference>
<comment type="cofactor">
    <cofactor evidence="3">
        <name>Zn(2+)</name>
        <dbReference type="ChEBI" id="CHEBI:29105"/>
    </cofactor>
    <text evidence="3">Binds 1 divalent metal cation per subunit.</text>
</comment>
<dbReference type="SUPFAM" id="SSF63829">
    <property type="entry name" value="Calcium-dependent phosphotriesterase"/>
    <property type="match status" value="1"/>
</dbReference>
<comment type="similarity">
    <text evidence="1">Belongs to the SMP-30/CGR1 family.</text>
</comment>
<dbReference type="GO" id="GO:0005509">
    <property type="term" value="F:calcium ion binding"/>
    <property type="evidence" value="ECO:0007669"/>
    <property type="project" value="TreeGrafter"/>
</dbReference>
<feature type="binding site" evidence="3">
    <location>
        <position position="112"/>
    </location>
    <ligand>
        <name>substrate</name>
    </ligand>
</feature>
<evidence type="ECO:0000256" key="1">
    <source>
        <dbReference type="ARBA" id="ARBA00008853"/>
    </source>
</evidence>
<dbReference type="STRING" id="2880.D7G1H5"/>
<feature type="binding site" evidence="3">
    <location>
        <position position="169"/>
    </location>
    <ligand>
        <name>a divalent metal cation</name>
        <dbReference type="ChEBI" id="CHEBI:60240"/>
    </ligand>
</feature>
<name>D7G1H5_ECTSI</name>
<dbReference type="InterPro" id="IPR013658">
    <property type="entry name" value="SGL"/>
</dbReference>
<feature type="binding site" evidence="3">
    <location>
        <position position="217"/>
    </location>
    <ligand>
        <name>a divalent metal cation</name>
        <dbReference type="ChEBI" id="CHEBI:60240"/>
    </ligand>
</feature>
<dbReference type="Pfam" id="PF08450">
    <property type="entry name" value="SGL"/>
    <property type="match status" value="1"/>
</dbReference>
<evidence type="ECO:0000313" key="5">
    <source>
        <dbReference type="EMBL" id="CBJ26783.1"/>
    </source>
</evidence>
<sequence length="312" mass="34203">MLAEGVSWNHLEQELWWVDINGKMIMRLFCKSDEDGEDGLGASLAAEGWDVQTRPGSLALREGGARGRKPGYPLVVAFEDGFFLCDPSTGGRVAAAAAAGGEDEYEQLPNTRLNDGRCDRQGRFLCGGINLENIDQPPDLWKPRAGVFRLEEGKGVRRILPDEEFRCYNGTCFSPDGRTMYAAETPLQKIARYDYNPDTGDITNKRVFVELEEGYPDGATVDTEGCVWVAMFSCGEVRRFSPEGELLRTIPVPGAKNTTCVAIGGPDLDILFITSASVGLNDQQRMEQPNAGAVFAIRLEGVKGIPEPRFRG</sequence>
<evidence type="ECO:0000259" key="4">
    <source>
        <dbReference type="Pfam" id="PF08450"/>
    </source>
</evidence>
<dbReference type="PRINTS" id="PR01790">
    <property type="entry name" value="SMP30FAMILY"/>
</dbReference>
<dbReference type="Gene3D" id="2.120.10.30">
    <property type="entry name" value="TolB, C-terminal domain"/>
    <property type="match status" value="1"/>
</dbReference>
<evidence type="ECO:0000256" key="3">
    <source>
        <dbReference type="PIRSR" id="PIRSR605511-2"/>
    </source>
</evidence>
<feature type="binding site" evidence="3">
    <location>
        <position position="114"/>
    </location>
    <ligand>
        <name>substrate</name>
    </ligand>
</feature>
<dbReference type="InterPro" id="IPR005511">
    <property type="entry name" value="SMP-30"/>
</dbReference>
<dbReference type="EMBL" id="FN649743">
    <property type="protein sequence ID" value="CBJ26783.1"/>
    <property type="molecule type" value="Genomic_DNA"/>
</dbReference>
<keyword evidence="3" id="KW-0479">Metal-binding</keyword>
<dbReference type="PANTHER" id="PTHR10907:SF47">
    <property type="entry name" value="REGUCALCIN"/>
    <property type="match status" value="1"/>
</dbReference>
<gene>
    <name evidence="5" type="ORF">Esi_0045_0050</name>
</gene>
<dbReference type="GO" id="GO:0004341">
    <property type="term" value="F:gluconolactonase activity"/>
    <property type="evidence" value="ECO:0007669"/>
    <property type="project" value="TreeGrafter"/>
</dbReference>
<evidence type="ECO:0000313" key="6">
    <source>
        <dbReference type="Proteomes" id="UP000002630"/>
    </source>
</evidence>
<protein>
    <submittedName>
        <fullName evidence="5">Regucalcin</fullName>
    </submittedName>
</protein>
<dbReference type="OrthoDB" id="423498at2759"/>
<dbReference type="AlphaFoldDB" id="D7G1H5"/>
<keyword evidence="6" id="KW-1185">Reference proteome</keyword>
<feature type="domain" description="SMP-30/Gluconolactonase/LRE-like region" evidence="4">
    <location>
        <begin position="2"/>
        <end position="277"/>
    </location>
</feature>
<reference evidence="5 6" key="1">
    <citation type="journal article" date="2010" name="Nature">
        <title>The Ectocarpus genome and the independent evolution of multicellularity in brown algae.</title>
        <authorList>
            <person name="Cock J.M."/>
            <person name="Sterck L."/>
            <person name="Rouze P."/>
            <person name="Scornet D."/>
            <person name="Allen A.E."/>
            <person name="Amoutzias G."/>
            <person name="Anthouard V."/>
            <person name="Artiguenave F."/>
            <person name="Aury J.M."/>
            <person name="Badger J.H."/>
            <person name="Beszteri B."/>
            <person name="Billiau K."/>
            <person name="Bonnet E."/>
            <person name="Bothwell J.H."/>
            <person name="Bowler C."/>
            <person name="Boyen C."/>
            <person name="Brownlee C."/>
            <person name="Carrano C.J."/>
            <person name="Charrier B."/>
            <person name="Cho G.Y."/>
            <person name="Coelho S.M."/>
            <person name="Collen J."/>
            <person name="Corre E."/>
            <person name="Da Silva C."/>
            <person name="Delage L."/>
            <person name="Delaroque N."/>
            <person name="Dittami S.M."/>
            <person name="Doulbeau S."/>
            <person name="Elias M."/>
            <person name="Farnham G."/>
            <person name="Gachon C.M."/>
            <person name="Gschloessl B."/>
            <person name="Heesch S."/>
            <person name="Jabbari K."/>
            <person name="Jubin C."/>
            <person name="Kawai H."/>
            <person name="Kimura K."/>
            <person name="Kloareg B."/>
            <person name="Kupper F.C."/>
            <person name="Lang D."/>
            <person name="Le Bail A."/>
            <person name="Leblanc C."/>
            <person name="Lerouge P."/>
            <person name="Lohr M."/>
            <person name="Lopez P.J."/>
            <person name="Martens C."/>
            <person name="Maumus F."/>
            <person name="Michel G."/>
            <person name="Miranda-Saavedra D."/>
            <person name="Morales J."/>
            <person name="Moreau H."/>
            <person name="Motomura T."/>
            <person name="Nagasato C."/>
            <person name="Napoli C.A."/>
            <person name="Nelson D.R."/>
            <person name="Nyvall-Collen P."/>
            <person name="Peters A.F."/>
            <person name="Pommier C."/>
            <person name="Potin P."/>
            <person name="Poulain J."/>
            <person name="Quesneville H."/>
            <person name="Read B."/>
            <person name="Rensing S.A."/>
            <person name="Ritter A."/>
            <person name="Rousvoal S."/>
            <person name="Samanta M."/>
            <person name="Samson G."/>
            <person name="Schroeder D.C."/>
            <person name="Segurens B."/>
            <person name="Strittmatter M."/>
            <person name="Tonon T."/>
            <person name="Tregear J.W."/>
            <person name="Valentin K."/>
            <person name="von Dassow P."/>
            <person name="Yamagishi T."/>
            <person name="Van de Peer Y."/>
            <person name="Wincker P."/>
        </authorList>
    </citation>
    <scope>NUCLEOTIDE SEQUENCE [LARGE SCALE GENOMIC DNA]</scope>
    <source>
        <strain evidence="6">Ec32 / CCAP1310/4</strain>
    </source>
</reference>
<proteinExistence type="inferred from homology"/>
<dbReference type="eggNOG" id="KOG4499">
    <property type="taxonomic scope" value="Eukaryota"/>
</dbReference>